<dbReference type="Proteomes" id="UP000289323">
    <property type="component" value="Unassembled WGS sequence"/>
</dbReference>
<evidence type="ECO:0000256" key="5">
    <source>
        <dbReference type="ARBA" id="ARBA00038359"/>
    </source>
</evidence>
<feature type="transmembrane region" description="Helical" evidence="7">
    <location>
        <begin position="116"/>
        <end position="138"/>
    </location>
</feature>
<name>A0A3S4AZF5_9PEZI</name>
<evidence type="ECO:0000259" key="8">
    <source>
        <dbReference type="Pfam" id="PF20684"/>
    </source>
</evidence>
<feature type="transmembrane region" description="Helical" evidence="7">
    <location>
        <begin position="235"/>
        <end position="257"/>
    </location>
</feature>
<dbReference type="PANTHER" id="PTHR33048">
    <property type="entry name" value="PTH11-LIKE INTEGRAL MEMBRANE PROTEIN (AFU_ORTHOLOGUE AFUA_5G11245)"/>
    <property type="match status" value="1"/>
</dbReference>
<feature type="compositionally biased region" description="Basic and acidic residues" evidence="6">
    <location>
        <begin position="351"/>
        <end position="362"/>
    </location>
</feature>
<evidence type="ECO:0000256" key="7">
    <source>
        <dbReference type="SAM" id="Phobius"/>
    </source>
</evidence>
<dbReference type="EMBL" id="OUUZ01000019">
    <property type="protein sequence ID" value="SPQ27074.1"/>
    <property type="molecule type" value="Genomic_DNA"/>
</dbReference>
<gene>
    <name evidence="9" type="ORF">TT172_LOCUS9493</name>
</gene>
<evidence type="ECO:0000256" key="6">
    <source>
        <dbReference type="SAM" id="MobiDB-lite"/>
    </source>
</evidence>
<feature type="transmembrane region" description="Helical" evidence="7">
    <location>
        <begin position="150"/>
        <end position="172"/>
    </location>
</feature>
<proteinExistence type="inferred from homology"/>
<feature type="compositionally biased region" description="Basic and acidic residues" evidence="6">
    <location>
        <begin position="313"/>
        <end position="322"/>
    </location>
</feature>
<feature type="domain" description="Rhodopsin" evidence="8">
    <location>
        <begin position="41"/>
        <end position="292"/>
    </location>
</feature>
<organism evidence="9 10">
    <name type="scientific">Thermothielavioides terrestris</name>
    <dbReference type="NCBI Taxonomy" id="2587410"/>
    <lineage>
        <taxon>Eukaryota</taxon>
        <taxon>Fungi</taxon>
        <taxon>Dikarya</taxon>
        <taxon>Ascomycota</taxon>
        <taxon>Pezizomycotina</taxon>
        <taxon>Sordariomycetes</taxon>
        <taxon>Sordariomycetidae</taxon>
        <taxon>Sordariales</taxon>
        <taxon>Chaetomiaceae</taxon>
        <taxon>Thermothielavioides</taxon>
    </lineage>
</organism>
<evidence type="ECO:0000256" key="4">
    <source>
        <dbReference type="ARBA" id="ARBA00023136"/>
    </source>
</evidence>
<dbReference type="PANTHER" id="PTHR33048:SF105">
    <property type="match status" value="1"/>
</dbReference>
<feature type="transmembrane region" description="Helical" evidence="7">
    <location>
        <begin position="199"/>
        <end position="223"/>
    </location>
</feature>
<feature type="region of interest" description="Disordered" evidence="6">
    <location>
        <begin position="349"/>
        <end position="412"/>
    </location>
</feature>
<dbReference type="InterPro" id="IPR052337">
    <property type="entry name" value="SAT4-like"/>
</dbReference>
<comment type="similarity">
    <text evidence="5">Belongs to the SAT4 family.</text>
</comment>
<evidence type="ECO:0000256" key="3">
    <source>
        <dbReference type="ARBA" id="ARBA00022989"/>
    </source>
</evidence>
<feature type="region of interest" description="Disordered" evidence="6">
    <location>
        <begin position="312"/>
        <end position="333"/>
    </location>
</feature>
<sequence>MPSTDPSAAEAALAAQAAAFQQFTIEAFTLLAVGACVTVIRTAARINVVGIKGLQWDDVLVWVGTIFQAAETALAYNVGHAAQGLANNGMTDEQRAALSPDSAEFHTRVKGCKIQLAGWTTYSVLLWSLKTSLLFFYRRLTAGVGKSYQIRINIGFGLLAVSFITVITNLYLACRPFHKYWQINPDPGNVCQPAVSNQIVWVFLTFNVVTDLYLLSIPLPMLWQASLKPLKKAALMLVFSGGVLVIACAILRCVMIFTDPVNGAQLAGSWAVRETFIAVVVANLPILFQVFRIWLSPLIAALRSTIRSSQKLTGDEPSRELRTFGAGSSRARRGPQTVYHITNATATFNESEERMVDQRDNNKGWTEPSVATEPVSDSEGPEKQNGIRQQLEVSVVSEDPNPHNTKRPPPLW</sequence>
<evidence type="ECO:0000313" key="9">
    <source>
        <dbReference type="EMBL" id="SPQ27074.1"/>
    </source>
</evidence>
<keyword evidence="4 7" id="KW-0472">Membrane</keyword>
<evidence type="ECO:0000256" key="1">
    <source>
        <dbReference type="ARBA" id="ARBA00004141"/>
    </source>
</evidence>
<keyword evidence="2 7" id="KW-0812">Transmembrane</keyword>
<feature type="transmembrane region" description="Helical" evidence="7">
    <location>
        <begin position="277"/>
        <end position="302"/>
    </location>
</feature>
<dbReference type="GO" id="GO:0016020">
    <property type="term" value="C:membrane"/>
    <property type="evidence" value="ECO:0007669"/>
    <property type="project" value="UniProtKB-SubCell"/>
</dbReference>
<dbReference type="InterPro" id="IPR049326">
    <property type="entry name" value="Rhodopsin_dom_fungi"/>
</dbReference>
<dbReference type="AlphaFoldDB" id="A0A3S4AZF5"/>
<accession>A0A3S4AZF5</accession>
<evidence type="ECO:0000256" key="2">
    <source>
        <dbReference type="ARBA" id="ARBA00022692"/>
    </source>
</evidence>
<reference evidence="9 10" key="1">
    <citation type="submission" date="2018-04" db="EMBL/GenBank/DDBJ databases">
        <authorList>
            <person name="Huttner S."/>
            <person name="Dainat J."/>
        </authorList>
    </citation>
    <scope>NUCLEOTIDE SEQUENCE [LARGE SCALE GENOMIC DNA]</scope>
</reference>
<keyword evidence="3 7" id="KW-1133">Transmembrane helix</keyword>
<comment type="subcellular location">
    <subcellularLocation>
        <location evidence="1">Membrane</location>
        <topology evidence="1">Multi-pass membrane protein</topology>
    </subcellularLocation>
</comment>
<protein>
    <submittedName>
        <fullName evidence="9">D3b35bae-faa5-43ef-82ae-da1691dfc329</fullName>
    </submittedName>
</protein>
<evidence type="ECO:0000313" key="10">
    <source>
        <dbReference type="Proteomes" id="UP000289323"/>
    </source>
</evidence>
<dbReference type="Pfam" id="PF20684">
    <property type="entry name" value="Fung_rhodopsin"/>
    <property type="match status" value="1"/>
</dbReference>